<sequence length="165" mass="19015">MLILDSNLWIHSFTIGDGYPDDCIERLIDHRATSAVNAYIYREVVENIDDNRDIPRSERDDAIHRFSRLITDCPKVENCTQQAIERMDLEAERDATKTQMLGDALEIQPKDVPVFALAYHNRDENPTIYTDDESFAALVPQEYGFSQISIEHVPVSWERVSQTVE</sequence>
<gene>
    <name evidence="1" type="ORF">FGF80_18910</name>
</gene>
<dbReference type="EMBL" id="CP040639">
    <property type="protein sequence ID" value="QCW05312.1"/>
    <property type="molecule type" value="Genomic_DNA"/>
</dbReference>
<dbReference type="KEGG" id="npl:FGF80_18910"/>
<keyword evidence="1" id="KW-0614">Plasmid</keyword>
<keyword evidence="2" id="KW-1185">Reference proteome</keyword>
<reference evidence="2" key="1">
    <citation type="submission" date="2019-05" db="EMBL/GenBank/DDBJ databases">
        <title>Complete Genome Sequence and Methylation Pattern of the Halophilic Archaeon Natrinema pallidum BOL6-1.</title>
        <authorList>
            <person name="DasSarma P."/>
            <person name="DasSarma B.P."/>
            <person name="DasSarma S.L."/>
            <person name="Martinez F.L."/>
            <person name="Guzman D."/>
            <person name="Roberts R.J."/>
            <person name="DasSarma S."/>
        </authorList>
    </citation>
    <scope>NUCLEOTIDE SEQUENCE [LARGE SCALE GENOMIC DNA]</scope>
    <source>
        <strain evidence="2">BOL6-1</strain>
        <plasmid evidence="2">pnpa70</plasmid>
    </source>
</reference>
<evidence type="ECO:0000313" key="2">
    <source>
        <dbReference type="Proteomes" id="UP000307562"/>
    </source>
</evidence>
<geneLocation type="plasmid" evidence="2">
    <name>pnpa70</name>
</geneLocation>
<accession>A0A4P9TM76</accession>
<evidence type="ECO:0008006" key="3">
    <source>
        <dbReference type="Google" id="ProtNLM"/>
    </source>
</evidence>
<organism evidence="1 2">
    <name type="scientific">Natrinema pallidum</name>
    <dbReference type="NCBI Taxonomy" id="69527"/>
    <lineage>
        <taxon>Archaea</taxon>
        <taxon>Methanobacteriati</taxon>
        <taxon>Methanobacteriota</taxon>
        <taxon>Stenosarchaea group</taxon>
        <taxon>Halobacteria</taxon>
        <taxon>Halobacteriales</taxon>
        <taxon>Natrialbaceae</taxon>
        <taxon>Natrinema</taxon>
    </lineage>
</organism>
<proteinExistence type="predicted"/>
<dbReference type="GeneID" id="96158213"/>
<dbReference type="RefSeq" id="WP_138655769.1">
    <property type="nucleotide sequence ID" value="NZ_CP040639.1"/>
</dbReference>
<dbReference type="AlphaFoldDB" id="A0A4P9TM76"/>
<name>A0A4P9TM76_9EURY</name>
<evidence type="ECO:0000313" key="1">
    <source>
        <dbReference type="EMBL" id="QCW05312.1"/>
    </source>
</evidence>
<dbReference type="Proteomes" id="UP000307562">
    <property type="component" value="Plasmid pNPA70"/>
</dbReference>
<protein>
    <recommendedName>
        <fullName evidence="3">Type II toxin-antitoxin system VapC family toxin</fullName>
    </recommendedName>
</protein>